<organism evidence="5 6">
    <name type="scientific">Asprobacillus argus</name>
    <dbReference type="NCBI Taxonomy" id="3076534"/>
    <lineage>
        <taxon>Bacteria</taxon>
        <taxon>Pseudomonadati</taxon>
        <taxon>Bacteroidota</taxon>
        <taxon>Flavobacteriia</taxon>
        <taxon>Flavobacteriales</taxon>
        <taxon>Flavobacteriaceae</taxon>
        <taxon>Asprobacillus</taxon>
    </lineage>
</organism>
<dbReference type="RefSeq" id="WP_349242699.1">
    <property type="nucleotide sequence ID" value="NZ_JAVTTO010000005.1"/>
</dbReference>
<dbReference type="Pfam" id="PF00132">
    <property type="entry name" value="Hexapep"/>
    <property type="match status" value="1"/>
</dbReference>
<gene>
    <name evidence="5" type="ORF">RQM59_13755</name>
</gene>
<dbReference type="CDD" id="cd04647">
    <property type="entry name" value="LbH_MAT_like"/>
    <property type="match status" value="1"/>
</dbReference>
<dbReference type="SUPFAM" id="SSF51161">
    <property type="entry name" value="Trimeric LpxA-like enzymes"/>
    <property type="match status" value="1"/>
</dbReference>
<dbReference type="PANTHER" id="PTHR23416:SF23">
    <property type="entry name" value="ACETYLTRANSFERASE C18B11.09C-RELATED"/>
    <property type="match status" value="1"/>
</dbReference>
<keyword evidence="4 5" id="KW-0012">Acyltransferase</keyword>
<reference evidence="5 6" key="1">
    <citation type="submission" date="2023-09" db="EMBL/GenBank/DDBJ databases">
        <title>Novel taxa isolated from Blanes Bay.</title>
        <authorList>
            <person name="Rey-Velasco X."/>
            <person name="Lucena T."/>
        </authorList>
    </citation>
    <scope>NUCLEOTIDE SEQUENCE [LARGE SCALE GENOMIC DNA]</scope>
    <source>
        <strain evidence="5 6">S356</strain>
    </source>
</reference>
<evidence type="ECO:0000256" key="4">
    <source>
        <dbReference type="ARBA" id="ARBA00023315"/>
    </source>
</evidence>
<dbReference type="InterPro" id="IPR018357">
    <property type="entry name" value="Hexapep_transf_CS"/>
</dbReference>
<dbReference type="InterPro" id="IPR001451">
    <property type="entry name" value="Hexapep"/>
</dbReference>
<comment type="caution">
    <text evidence="5">The sequence shown here is derived from an EMBL/GenBank/DDBJ whole genome shotgun (WGS) entry which is preliminary data.</text>
</comment>
<evidence type="ECO:0000256" key="1">
    <source>
        <dbReference type="ARBA" id="ARBA00007274"/>
    </source>
</evidence>
<evidence type="ECO:0000256" key="3">
    <source>
        <dbReference type="ARBA" id="ARBA00022737"/>
    </source>
</evidence>
<keyword evidence="6" id="KW-1185">Reference proteome</keyword>
<comment type="similarity">
    <text evidence="1">Belongs to the transferase hexapeptide repeat family.</text>
</comment>
<dbReference type="PANTHER" id="PTHR23416">
    <property type="entry name" value="SIALIC ACID SYNTHASE-RELATED"/>
    <property type="match status" value="1"/>
</dbReference>
<dbReference type="GO" id="GO:0016746">
    <property type="term" value="F:acyltransferase activity"/>
    <property type="evidence" value="ECO:0007669"/>
    <property type="project" value="UniProtKB-KW"/>
</dbReference>
<keyword evidence="3" id="KW-0677">Repeat</keyword>
<evidence type="ECO:0000256" key="2">
    <source>
        <dbReference type="ARBA" id="ARBA00022679"/>
    </source>
</evidence>
<evidence type="ECO:0000313" key="5">
    <source>
        <dbReference type="EMBL" id="MDT7833448.1"/>
    </source>
</evidence>
<name>A0ABU3LIL4_9FLAO</name>
<dbReference type="Gene3D" id="2.160.10.10">
    <property type="entry name" value="Hexapeptide repeat proteins"/>
    <property type="match status" value="1"/>
</dbReference>
<keyword evidence="2 5" id="KW-0808">Transferase</keyword>
<evidence type="ECO:0000313" key="6">
    <source>
        <dbReference type="Proteomes" id="UP001257277"/>
    </source>
</evidence>
<dbReference type="EC" id="2.3.1.-" evidence="5"/>
<dbReference type="PROSITE" id="PS00101">
    <property type="entry name" value="HEXAPEP_TRANSFERASES"/>
    <property type="match status" value="1"/>
</dbReference>
<dbReference type="Proteomes" id="UP001257277">
    <property type="component" value="Unassembled WGS sequence"/>
</dbReference>
<sequence length="168" mass="18311">MSIVHKRTLKSILFGIWSKTLQNIAFFTFPYHITVFLHKLRGVKVGKKGHISRYVVIDDTEPSLVTIGKGVAITQGVMILTHQRDLSKYKPGMYAMDCPFKSGKVEIKDGAHIGIGAIIMPGVTVGEGAVVGAGSVVTKDIPPYCVAVGTPAKVIKYFKKEEAHEDLD</sequence>
<protein>
    <submittedName>
        <fullName evidence="5">Acyltransferase</fullName>
        <ecNumber evidence="5">2.3.1.-</ecNumber>
    </submittedName>
</protein>
<dbReference type="EMBL" id="JAVTTO010000005">
    <property type="protein sequence ID" value="MDT7833448.1"/>
    <property type="molecule type" value="Genomic_DNA"/>
</dbReference>
<dbReference type="InterPro" id="IPR011004">
    <property type="entry name" value="Trimer_LpxA-like_sf"/>
</dbReference>
<dbReference type="InterPro" id="IPR051159">
    <property type="entry name" value="Hexapeptide_acetyltransf"/>
</dbReference>
<proteinExistence type="inferred from homology"/>
<accession>A0ABU3LIL4</accession>